<protein>
    <submittedName>
        <fullName evidence="10">MscS mechanosensitive ion channel</fullName>
    </submittedName>
</protein>
<dbReference type="AlphaFoldDB" id="A0A1M4MZD7"/>
<evidence type="ECO:0000256" key="1">
    <source>
        <dbReference type="ARBA" id="ARBA00004651"/>
    </source>
</evidence>
<dbReference type="InterPro" id="IPR010920">
    <property type="entry name" value="LSM_dom_sf"/>
</dbReference>
<dbReference type="Pfam" id="PF00924">
    <property type="entry name" value="MS_channel_2nd"/>
    <property type="match status" value="1"/>
</dbReference>
<evidence type="ECO:0000313" key="11">
    <source>
        <dbReference type="Proteomes" id="UP000184085"/>
    </source>
</evidence>
<gene>
    <name evidence="10" type="primary">mscS</name>
    <name evidence="10" type="ORF">KARMA_2169</name>
</gene>
<dbReference type="PANTHER" id="PTHR30347:SF1">
    <property type="entry name" value="MECHANOSENSITIVE CHANNEL MSCK"/>
    <property type="match status" value="1"/>
</dbReference>
<sequence>MEELETKYVTPLTEAVTGLLDYLWTFGIQLFTPIQFIAIFVALFVALVLHRLVRRVIKTVAETTEGRLTRRALATAGAISLPIGWVIGLWIAMGALSAFGQPITMVRLFASLINAWIIIRILTTLLPSNSFANLVSWTIWAVAALNAVGLLDPTILWLDSIKFSSKQLNISLWTAIQGLIVSSMLLWVAYHSSGFIARRLEAATTLSPTAQVLLSKVLGIVLMVVAVLVGMQVVGIDLMAFAVFSGALGLGVGLGMQRTVANFVAGFTMLADRSIKPGDVIEIQTGEGPTYGVVKALAGRYVSVRTRSGTETLIPNEILISNPVTNWSFSDKRVRRAVPIGVAYSTDLEKAMALAIEGAQACPRVLKLPAPICLIRGFGDSSVDLELRFWISDPEGGVANITSEVLLQIWKRFREHGIEIPFPQREITIKNPPAPEVEAPQTPE</sequence>
<evidence type="ECO:0000256" key="4">
    <source>
        <dbReference type="ARBA" id="ARBA00022692"/>
    </source>
</evidence>
<dbReference type="Proteomes" id="UP000184085">
    <property type="component" value="Unassembled WGS sequence"/>
</dbReference>
<feature type="transmembrane region" description="Helical" evidence="7">
    <location>
        <begin position="30"/>
        <end position="53"/>
    </location>
</feature>
<dbReference type="PANTHER" id="PTHR30347">
    <property type="entry name" value="POTASSIUM CHANNEL RELATED"/>
    <property type="match status" value="1"/>
</dbReference>
<keyword evidence="3" id="KW-1003">Cell membrane</keyword>
<evidence type="ECO:0000256" key="6">
    <source>
        <dbReference type="ARBA" id="ARBA00023136"/>
    </source>
</evidence>
<dbReference type="Pfam" id="PF21082">
    <property type="entry name" value="MS_channel_3rd"/>
    <property type="match status" value="1"/>
</dbReference>
<feature type="transmembrane region" description="Helical" evidence="7">
    <location>
        <begin position="211"/>
        <end position="232"/>
    </location>
</feature>
<feature type="transmembrane region" description="Helical" evidence="7">
    <location>
        <begin position="238"/>
        <end position="256"/>
    </location>
</feature>
<dbReference type="Gene3D" id="3.30.70.100">
    <property type="match status" value="1"/>
</dbReference>
<dbReference type="InterPro" id="IPR052702">
    <property type="entry name" value="MscS-like_channel"/>
</dbReference>
<comment type="similarity">
    <text evidence="2">Belongs to the MscS (TC 1.A.23) family.</text>
</comment>
<dbReference type="InterPro" id="IPR049278">
    <property type="entry name" value="MS_channel_C"/>
</dbReference>
<keyword evidence="4 7" id="KW-0812">Transmembrane</keyword>
<keyword evidence="6 7" id="KW-0472">Membrane</keyword>
<proteinExistence type="inferred from homology"/>
<evidence type="ECO:0000256" key="7">
    <source>
        <dbReference type="SAM" id="Phobius"/>
    </source>
</evidence>
<dbReference type="SUPFAM" id="SSF50182">
    <property type="entry name" value="Sm-like ribonucleoproteins"/>
    <property type="match status" value="1"/>
</dbReference>
<dbReference type="InterPro" id="IPR011014">
    <property type="entry name" value="MscS_channel_TM-2"/>
</dbReference>
<keyword evidence="11" id="KW-1185">Reference proteome</keyword>
<keyword evidence="5 7" id="KW-1133">Transmembrane helix</keyword>
<comment type="subcellular location">
    <subcellularLocation>
        <location evidence="1">Cell membrane</location>
        <topology evidence="1">Multi-pass membrane protein</topology>
    </subcellularLocation>
</comment>
<feature type="domain" description="Mechanosensitive ion channel MscS C-terminal" evidence="9">
    <location>
        <begin position="338"/>
        <end position="420"/>
    </location>
</feature>
<feature type="transmembrane region" description="Helical" evidence="7">
    <location>
        <begin position="131"/>
        <end position="150"/>
    </location>
</feature>
<dbReference type="Gene3D" id="2.30.30.60">
    <property type="match status" value="1"/>
</dbReference>
<dbReference type="Gene3D" id="1.10.287.1260">
    <property type="match status" value="1"/>
</dbReference>
<dbReference type="GO" id="GO:0005886">
    <property type="term" value="C:plasma membrane"/>
    <property type="evidence" value="ECO:0007669"/>
    <property type="project" value="UniProtKB-SubCell"/>
</dbReference>
<name>A0A1M4MZD7_9RHOB</name>
<feature type="transmembrane region" description="Helical" evidence="7">
    <location>
        <begin position="170"/>
        <end position="190"/>
    </location>
</feature>
<dbReference type="SUPFAM" id="SSF82689">
    <property type="entry name" value="Mechanosensitive channel protein MscS (YggB), C-terminal domain"/>
    <property type="match status" value="1"/>
</dbReference>
<dbReference type="SUPFAM" id="SSF82861">
    <property type="entry name" value="Mechanosensitive channel protein MscS (YggB), transmembrane region"/>
    <property type="match status" value="1"/>
</dbReference>
<dbReference type="GO" id="GO:0008381">
    <property type="term" value="F:mechanosensitive monoatomic ion channel activity"/>
    <property type="evidence" value="ECO:0007669"/>
    <property type="project" value="UniProtKB-ARBA"/>
</dbReference>
<accession>A0A1M4MZD7</accession>
<evidence type="ECO:0000259" key="8">
    <source>
        <dbReference type="Pfam" id="PF00924"/>
    </source>
</evidence>
<organism evidence="10 11">
    <name type="scientific">Donghicola eburneus</name>
    <dbReference type="NCBI Taxonomy" id="393278"/>
    <lineage>
        <taxon>Bacteria</taxon>
        <taxon>Pseudomonadati</taxon>
        <taxon>Pseudomonadota</taxon>
        <taxon>Alphaproteobacteria</taxon>
        <taxon>Rhodobacterales</taxon>
        <taxon>Roseobacteraceae</taxon>
        <taxon>Donghicola</taxon>
    </lineage>
</organism>
<dbReference type="InterPro" id="IPR006685">
    <property type="entry name" value="MscS_channel_2nd"/>
</dbReference>
<dbReference type="InterPro" id="IPR011066">
    <property type="entry name" value="MscS_channel_C_sf"/>
</dbReference>
<dbReference type="EMBL" id="FMJB01000050">
    <property type="protein sequence ID" value="SCM67962.1"/>
    <property type="molecule type" value="Genomic_DNA"/>
</dbReference>
<evidence type="ECO:0000259" key="9">
    <source>
        <dbReference type="Pfam" id="PF21082"/>
    </source>
</evidence>
<evidence type="ECO:0000256" key="5">
    <source>
        <dbReference type="ARBA" id="ARBA00022989"/>
    </source>
</evidence>
<reference evidence="11" key="1">
    <citation type="submission" date="2016-09" db="EMBL/GenBank/DDBJ databases">
        <authorList>
            <person name="Wibberg D."/>
        </authorList>
    </citation>
    <scope>NUCLEOTIDE SEQUENCE [LARGE SCALE GENOMIC DNA]</scope>
</reference>
<evidence type="ECO:0000313" key="10">
    <source>
        <dbReference type="EMBL" id="SCM67962.1"/>
    </source>
</evidence>
<feature type="transmembrane region" description="Helical" evidence="7">
    <location>
        <begin position="73"/>
        <end position="93"/>
    </location>
</feature>
<evidence type="ECO:0000256" key="3">
    <source>
        <dbReference type="ARBA" id="ARBA00022475"/>
    </source>
</evidence>
<dbReference type="RefSeq" id="WP_072706598.1">
    <property type="nucleotide sequence ID" value="NZ_FMJB01000050.1"/>
</dbReference>
<feature type="transmembrane region" description="Helical" evidence="7">
    <location>
        <begin position="99"/>
        <end position="119"/>
    </location>
</feature>
<evidence type="ECO:0000256" key="2">
    <source>
        <dbReference type="ARBA" id="ARBA00008017"/>
    </source>
</evidence>
<dbReference type="InterPro" id="IPR023408">
    <property type="entry name" value="MscS_beta-dom_sf"/>
</dbReference>
<feature type="domain" description="Mechanosensitive ion channel MscS" evidence="8">
    <location>
        <begin position="259"/>
        <end position="328"/>
    </location>
</feature>